<dbReference type="OrthoDB" id="7192174at2"/>
<dbReference type="Pfam" id="PF13578">
    <property type="entry name" value="Methyltransf_24"/>
    <property type="match status" value="1"/>
</dbReference>
<accession>U2XRF0</accession>
<dbReference type="PATRIC" id="fig|1397666.3.peg.595"/>
<protein>
    <submittedName>
        <fullName evidence="1">Isoquinoline 1-oxidoreductase protein</fullName>
        <ecNumber evidence="1">1.3.99.16</ecNumber>
    </submittedName>
</protein>
<dbReference type="eggNOG" id="COG4122">
    <property type="taxonomic scope" value="Bacteria"/>
</dbReference>
<keyword evidence="1" id="KW-0560">Oxidoreductase</keyword>
<dbReference type="RefSeq" id="WP_021776704.1">
    <property type="nucleotide sequence ID" value="NZ_AWXE01000001.1"/>
</dbReference>
<dbReference type="STRING" id="1397666.RS24_00662"/>
<dbReference type="Proteomes" id="UP000016762">
    <property type="component" value="Unassembled WGS sequence"/>
</dbReference>
<dbReference type="AlphaFoldDB" id="U2XRF0"/>
<sequence>MSLSDATLDYIETIKGFMDPDEGSALHDMALEVISDFPNSLTVEIGSYCGKSTVYIGNAVRQRGGLMVSVDHHYGSEENQPGEAYFDPDLADIETGGMSSLAAFRRTIRGADLEDVVIPVIAPSRMASHIVHGDICFLFIDGGHSMPAALDDYRLWATRVKTGGILAIHDVFPNPEDGGRSPYEIYLLAIASGLFEEVKAVKSLRFLRRL</sequence>
<dbReference type="EC" id="1.3.99.16" evidence="1"/>
<dbReference type="GO" id="GO:0047121">
    <property type="term" value="F:isoquinoline 1-oxidoreductase activity"/>
    <property type="evidence" value="ECO:0007669"/>
    <property type="project" value="UniProtKB-EC"/>
</dbReference>
<name>U2XRF0_9PROT</name>
<keyword evidence="2" id="KW-1185">Reference proteome</keyword>
<dbReference type="Gene3D" id="3.40.50.150">
    <property type="entry name" value="Vaccinia Virus protein VP39"/>
    <property type="match status" value="1"/>
</dbReference>
<comment type="caution">
    <text evidence="1">The sequence shown here is derived from an EMBL/GenBank/DDBJ whole genome shotgun (WGS) entry which is preliminary data.</text>
</comment>
<organism evidence="1 2">
    <name type="scientific">Candidatus Micropelagius thuwalensis</name>
    <dbReference type="NCBI Taxonomy" id="1397666"/>
    <lineage>
        <taxon>Bacteria</taxon>
        <taxon>Pseudomonadati</taxon>
        <taxon>Pseudomonadota</taxon>
        <taxon>Alphaproteobacteria</taxon>
        <taxon>PS1 clade</taxon>
        <taxon>Candidatus Micropelagius</taxon>
    </lineage>
</organism>
<gene>
    <name evidence="1" type="ORF">RS24_00662</name>
</gene>
<reference evidence="1 2" key="1">
    <citation type="journal article" date="2014" name="FEMS Microbiol. Ecol.">
        <title>Genomic differentiation among two strains of the PS1 clade isolated from geographically separated marine habitats.</title>
        <authorList>
            <person name="Jimenez-Infante F."/>
            <person name="Ngugi D.K."/>
            <person name="Alam I."/>
            <person name="Rashid M."/>
            <person name="Baalawi W."/>
            <person name="Kamau A.A."/>
            <person name="Bajic V.B."/>
            <person name="Stingl U."/>
        </authorList>
    </citation>
    <scope>NUCLEOTIDE SEQUENCE [LARGE SCALE GENOMIC DNA]</scope>
    <source>
        <strain evidence="1 2">RS24</strain>
    </source>
</reference>
<dbReference type="SUPFAM" id="SSF53335">
    <property type="entry name" value="S-adenosyl-L-methionine-dependent methyltransferases"/>
    <property type="match status" value="1"/>
</dbReference>
<evidence type="ECO:0000313" key="1">
    <source>
        <dbReference type="EMBL" id="ERL47687.1"/>
    </source>
</evidence>
<dbReference type="InterPro" id="IPR029063">
    <property type="entry name" value="SAM-dependent_MTases_sf"/>
</dbReference>
<dbReference type="EMBL" id="AWXE01000001">
    <property type="protein sequence ID" value="ERL47687.1"/>
    <property type="molecule type" value="Genomic_DNA"/>
</dbReference>
<evidence type="ECO:0000313" key="2">
    <source>
        <dbReference type="Proteomes" id="UP000016762"/>
    </source>
</evidence>
<proteinExistence type="predicted"/>